<keyword evidence="4" id="KW-1185">Reference proteome</keyword>
<name>A0A7V8RCW7_9SPHN</name>
<feature type="compositionally biased region" description="Low complexity" evidence="1">
    <location>
        <begin position="118"/>
        <end position="131"/>
    </location>
</feature>
<sequence length="201" mass="19578">MANFSAQALRLNKFQQRTLIVFGVVAVLSSLPDSERRGLLVWNSPEALIADVGTDAPAGLGTGLAILGATGRPGRTGIPRGGFATIGPSPVGDPSTGGAPGGALTLPQASPLAGPVPSAASNGSQASSATGGLPAGPGVGFSPAVVGATTLLAAAPVTPQVPAIPEPSSWILMILGTGLLGAALRHSRAIGRVEARKGCAA</sequence>
<protein>
    <submittedName>
        <fullName evidence="3">PEP-CTERM sorting domain-containing protein</fullName>
    </submittedName>
</protein>
<dbReference type="EMBL" id="VDES01000002">
    <property type="protein sequence ID" value="MBA1373920.1"/>
    <property type="molecule type" value="Genomic_DNA"/>
</dbReference>
<dbReference type="InterPro" id="IPR013424">
    <property type="entry name" value="Ice-binding_C"/>
</dbReference>
<evidence type="ECO:0000256" key="1">
    <source>
        <dbReference type="SAM" id="MobiDB-lite"/>
    </source>
</evidence>
<evidence type="ECO:0000313" key="3">
    <source>
        <dbReference type="EMBL" id="MBA1373920.1"/>
    </source>
</evidence>
<evidence type="ECO:0000313" key="4">
    <source>
        <dbReference type="Proteomes" id="UP000589292"/>
    </source>
</evidence>
<dbReference type="RefSeq" id="WP_181266930.1">
    <property type="nucleotide sequence ID" value="NZ_BAAAGB010000001.1"/>
</dbReference>
<comment type="caution">
    <text evidence="3">The sequence shown here is derived from an EMBL/GenBank/DDBJ whole genome shotgun (WGS) entry which is preliminary data.</text>
</comment>
<gene>
    <name evidence="3" type="ORF">FG486_06180</name>
</gene>
<reference evidence="3 4" key="1">
    <citation type="journal article" date="1994" name="Int. J. Syst. Bacteriol.">
        <title>Phylogenetic positions of novel aerobic, bacteriochlorophyll a-containing bacteria and description of Roseococcus thiosulfatophilus gen. nov., sp. nov., Erythromicrobium ramosum gen. nov., sp. nov., and Erythrobacter litoralis sp. nov.</title>
        <authorList>
            <person name="Yurkov V."/>
            <person name="Stackebrandt E."/>
            <person name="Holmes A."/>
            <person name="Fuerst J.A."/>
            <person name="Hugenholtz P."/>
            <person name="Golecki J."/>
            <person name="Gad'on N."/>
            <person name="Gorlenko V.M."/>
            <person name="Kompantseva E.I."/>
            <person name="Drews G."/>
        </authorList>
    </citation>
    <scope>NUCLEOTIDE SEQUENCE [LARGE SCALE GENOMIC DNA]</scope>
    <source>
        <strain evidence="3 4">KR-99</strain>
    </source>
</reference>
<dbReference type="Pfam" id="PF07589">
    <property type="entry name" value="PEP-CTERM"/>
    <property type="match status" value="1"/>
</dbReference>
<evidence type="ECO:0000259" key="2">
    <source>
        <dbReference type="Pfam" id="PF07589"/>
    </source>
</evidence>
<proteinExistence type="predicted"/>
<feature type="region of interest" description="Disordered" evidence="1">
    <location>
        <begin position="85"/>
        <end position="131"/>
    </location>
</feature>
<dbReference type="AlphaFoldDB" id="A0A7V8RCW7"/>
<dbReference type="NCBIfam" id="TIGR02595">
    <property type="entry name" value="PEP_CTERM"/>
    <property type="match status" value="1"/>
</dbReference>
<dbReference type="Proteomes" id="UP000589292">
    <property type="component" value="Unassembled WGS sequence"/>
</dbReference>
<feature type="domain" description="Ice-binding protein C-terminal" evidence="2">
    <location>
        <begin position="163"/>
        <end position="188"/>
    </location>
</feature>
<organism evidence="3 4">
    <name type="scientific">Sphingomonas ursincola</name>
    <dbReference type="NCBI Taxonomy" id="56361"/>
    <lineage>
        <taxon>Bacteria</taxon>
        <taxon>Pseudomonadati</taxon>
        <taxon>Pseudomonadota</taxon>
        <taxon>Alphaproteobacteria</taxon>
        <taxon>Sphingomonadales</taxon>
        <taxon>Sphingomonadaceae</taxon>
        <taxon>Sphingomonas</taxon>
    </lineage>
</organism>
<accession>A0A7V8RCW7</accession>